<feature type="domain" description="DUF5655" evidence="3">
    <location>
        <begin position="587"/>
        <end position="684"/>
    </location>
</feature>
<dbReference type="RefSeq" id="WP_077994280.1">
    <property type="nucleotide sequence ID" value="NZ_CP015625.1"/>
</dbReference>
<protein>
    <recommendedName>
        <fullName evidence="6">DUF262 domain-containing protein</fullName>
    </recommendedName>
</protein>
<dbReference type="InterPro" id="IPR004919">
    <property type="entry name" value="GmrSD_N"/>
</dbReference>
<sequence length="695" mass="80570">MDAGNVNLLKFLEDARQFIIPIYQRKYSWTSTQCEQLWHDILRAGRANDNAGHFLGTVVYIANNDAHNAPLLVIDGQQRITTLTLLLLALAKTVGTREPYDGFSARKIFNYYLVNEYEDGDRHNRLLLTETDRDTLLALVNDTPLPAAESERILANYHDFQTQLARLNEQELKLLCRGIAKLLIVYVALARGQDNPQLIFESMNSTGLQLTQADLIRNFFLMGLEPDQQTRLYRAYWQPMEKLFGQEAYDTEFNSFMRHYLTVKTGSIPRLDEVYAGFKQFARTDNIKTIENIVDDMLRFARYYCAMALEGENDKELAQAFFDLSELKVDVAYPFLLPVYADYANGTLEKGDFLEIVRLVEAYVFQRAICSIPTNSLNKTFATLYRDIDKSDYLESVKAAFSLMTSYRRFPTNEEFKENFQHRDLYHFRSRSYWLRRFENFGRKERVAVNDYTIEHIMPQSTPLPNDWQKMLGEDWQRVQEAWLHTAGNLTLTGYNSEYGNRSFEDKRTMRGGFAESPLHLNKGLGKLTEWTEKTIIARAKNLADQAVNIWRAPDISEESLERFKPEKPVLKSYTIADHAFLQSGITRELFEAFRKEILNLDDNVREEFLKLYIAYKAETNFVDVVPQSKQLTLNLNIEINELDDPRGLCRDISHLHHWGNGSVEVKFRSLDQLPYMVGLARQALEKQLGDDSGI</sequence>
<gene>
    <name evidence="4" type="ORF">BBC0122_024190</name>
</gene>
<dbReference type="InterPro" id="IPR043714">
    <property type="entry name" value="DUF5655"/>
</dbReference>
<feature type="domain" description="GmrSD restriction endonucleases C-terminal" evidence="2">
    <location>
        <begin position="411"/>
        <end position="545"/>
    </location>
</feature>
<organism evidence="4 5">
    <name type="scientific">Bartonella choladocola</name>
    <dbReference type="NCBI Taxonomy" id="2750995"/>
    <lineage>
        <taxon>Bacteria</taxon>
        <taxon>Pseudomonadati</taxon>
        <taxon>Pseudomonadota</taxon>
        <taxon>Alphaproteobacteria</taxon>
        <taxon>Hyphomicrobiales</taxon>
        <taxon>Bartonellaceae</taxon>
        <taxon>Bartonella</taxon>
    </lineage>
</organism>
<dbReference type="AlphaFoldDB" id="A0A1U9MKV4"/>
<proteinExistence type="predicted"/>
<dbReference type="InterPro" id="IPR011089">
    <property type="entry name" value="GmrSD_C"/>
</dbReference>
<reference evidence="4 5" key="1">
    <citation type="submission" date="2016-11" db="EMBL/GenBank/DDBJ databases">
        <title>Comparative genomics of Bartonella apis.</title>
        <authorList>
            <person name="Engel P."/>
        </authorList>
    </citation>
    <scope>NUCLEOTIDE SEQUENCE [LARGE SCALE GENOMIC DNA]</scope>
    <source>
        <strain evidence="4 5">BBC0122</strain>
    </source>
</reference>
<evidence type="ECO:0000313" key="4">
    <source>
        <dbReference type="EMBL" id="AQT48486.1"/>
    </source>
</evidence>
<dbReference type="KEGG" id="bapi:BBC0122_024190"/>
<name>A0A1U9MKV4_9HYPH</name>
<dbReference type="PANTHER" id="PTHR35149">
    <property type="entry name" value="SLL5132 PROTEIN"/>
    <property type="match status" value="1"/>
</dbReference>
<dbReference type="Pfam" id="PF18899">
    <property type="entry name" value="DUF5655"/>
    <property type="match status" value="1"/>
</dbReference>
<feature type="domain" description="GmrSD restriction endonucleases N-terminal" evidence="1">
    <location>
        <begin position="9"/>
        <end position="221"/>
    </location>
</feature>
<accession>A0A1U9MKV4</accession>
<evidence type="ECO:0000259" key="2">
    <source>
        <dbReference type="Pfam" id="PF07510"/>
    </source>
</evidence>
<dbReference type="PANTHER" id="PTHR35149:SF2">
    <property type="entry name" value="DUF262 DOMAIN-CONTAINING PROTEIN"/>
    <property type="match status" value="1"/>
</dbReference>
<keyword evidence="5" id="KW-1185">Reference proteome</keyword>
<evidence type="ECO:0008006" key="6">
    <source>
        <dbReference type="Google" id="ProtNLM"/>
    </source>
</evidence>
<dbReference type="Proteomes" id="UP000189632">
    <property type="component" value="Chromosome"/>
</dbReference>
<dbReference type="STRING" id="1686310.BBC0244_022820"/>
<dbReference type="EMBL" id="CP015625">
    <property type="protein sequence ID" value="AQT48486.1"/>
    <property type="molecule type" value="Genomic_DNA"/>
</dbReference>
<evidence type="ECO:0000259" key="1">
    <source>
        <dbReference type="Pfam" id="PF03235"/>
    </source>
</evidence>
<dbReference type="Pfam" id="PF07510">
    <property type="entry name" value="GmrSD_C"/>
    <property type="match status" value="1"/>
</dbReference>
<dbReference type="Pfam" id="PF03235">
    <property type="entry name" value="GmrSD_N"/>
    <property type="match status" value="1"/>
</dbReference>
<dbReference type="OrthoDB" id="9798761at2"/>
<evidence type="ECO:0000313" key="5">
    <source>
        <dbReference type="Proteomes" id="UP000189632"/>
    </source>
</evidence>
<evidence type="ECO:0000259" key="3">
    <source>
        <dbReference type="Pfam" id="PF18899"/>
    </source>
</evidence>